<dbReference type="EMBL" id="AE017285">
    <property type="protein sequence ID" value="AAS96229.1"/>
    <property type="molecule type" value="Genomic_DNA"/>
</dbReference>
<accession>Q72B84</accession>
<proteinExistence type="predicted"/>
<name>Q72B84_NITV2</name>
<evidence type="ECO:0000313" key="1">
    <source>
        <dbReference type="EMBL" id="AAS96229.1"/>
    </source>
</evidence>
<protein>
    <submittedName>
        <fullName evidence="1">Uncharacterized protein</fullName>
    </submittedName>
</protein>
<dbReference type="AlphaFoldDB" id="Q72B84"/>
<organism evidence="1 2">
    <name type="scientific">Nitratidesulfovibrio vulgaris (strain ATCC 29579 / DSM 644 / CCUG 34227 / NCIMB 8303 / VKM B-1760 / Hildenborough)</name>
    <name type="common">Desulfovibrio vulgaris</name>
    <dbReference type="NCBI Taxonomy" id="882"/>
    <lineage>
        <taxon>Bacteria</taxon>
        <taxon>Pseudomonadati</taxon>
        <taxon>Thermodesulfobacteriota</taxon>
        <taxon>Desulfovibrionia</taxon>
        <taxon>Desulfovibrionales</taxon>
        <taxon>Desulfovibrionaceae</taxon>
        <taxon>Nitratidesulfovibrio</taxon>
    </lineage>
</organism>
<dbReference type="Proteomes" id="UP000002194">
    <property type="component" value="Chromosome"/>
</dbReference>
<sequence>MDAYAYSIRDKAKTLAYEARRFPAAAETALAWLDRAEAFAERRGLFQLADEIRLAAAEAATAGASGWFDVPQEQSHAAA</sequence>
<reference evidence="1 2" key="1">
    <citation type="journal article" date="2004" name="Nat. Biotechnol.">
        <title>The genome sequence of the anaerobic, sulfate-reducing bacterium Desulfovibrio vulgaris Hildenborough.</title>
        <authorList>
            <person name="Heidelberg J.F."/>
            <person name="Seshadri R."/>
            <person name="Haveman S.A."/>
            <person name="Hemme C.L."/>
            <person name="Paulsen I.T."/>
            <person name="Kolonay J.F."/>
            <person name="Eisen J.A."/>
            <person name="Ward N."/>
            <person name="Methe B."/>
            <person name="Brinkac L.M."/>
            <person name="Daugherty S.C."/>
            <person name="Deboy R.T."/>
            <person name="Dodson R.J."/>
            <person name="Durkin A.S."/>
            <person name="Madupu R."/>
            <person name="Nelson W.C."/>
            <person name="Sullivan S.A."/>
            <person name="Fouts D."/>
            <person name="Haft D.H."/>
            <person name="Selengut J."/>
            <person name="Peterson J.D."/>
            <person name="Davidsen T.M."/>
            <person name="Zafar N."/>
            <person name="Zhou L."/>
            <person name="Radune D."/>
            <person name="Dimitrov G."/>
            <person name="Hance M."/>
            <person name="Tran K."/>
            <person name="Khouri H."/>
            <person name="Gill J."/>
            <person name="Utterback T.R."/>
            <person name="Feldblyum T.V."/>
            <person name="Wall J.D."/>
            <person name="Voordouw G."/>
            <person name="Fraser C.M."/>
        </authorList>
    </citation>
    <scope>NUCLEOTIDE SEQUENCE [LARGE SCALE GENOMIC DNA]</scope>
    <source>
        <strain evidence="2">ATCC 29579 / DSM 644 / NCIMB 8303 / VKM B-1760 / Hildenborough</strain>
    </source>
</reference>
<dbReference type="EnsemblBacteria" id="AAS96229">
    <property type="protein sequence ID" value="AAS96229"/>
    <property type="gene ID" value="DVU_1752"/>
</dbReference>
<dbReference type="KEGG" id="dvu:DVU_1752"/>
<dbReference type="RefSeq" id="WP_010939040.1">
    <property type="nucleotide sequence ID" value="NC_002937.3"/>
</dbReference>
<gene>
    <name evidence="1" type="ordered locus">DVU_1752</name>
</gene>
<dbReference type="STRING" id="882.DVU_1752"/>
<dbReference type="HOGENOM" id="CLU_2600407_0_0_7"/>
<evidence type="ECO:0000313" key="2">
    <source>
        <dbReference type="Proteomes" id="UP000002194"/>
    </source>
</evidence>
<dbReference type="PaxDb" id="882-DVU_1752"/>
<keyword evidence="2" id="KW-1185">Reference proteome</keyword>